<dbReference type="InterPro" id="IPR023509">
    <property type="entry name" value="DTD-like_sf"/>
</dbReference>
<evidence type="ECO:0000256" key="2">
    <source>
        <dbReference type="HAMAP-Rule" id="MF_00518"/>
    </source>
</evidence>
<dbReference type="EC" id="3.1.1.-" evidence="2"/>
<keyword evidence="2" id="KW-0378">Hydrolase</keyword>
<comment type="caution">
    <text evidence="3">The sequence shown here is derived from an EMBL/GenBank/DDBJ whole genome shotgun (WGS) entry which is preliminary data.</text>
</comment>
<dbReference type="PANTHER" id="PTHR10472">
    <property type="entry name" value="D-TYROSYL-TRNA TYR DEACYLASE"/>
    <property type="match status" value="1"/>
</dbReference>
<keyword evidence="2" id="KW-0963">Cytoplasm</keyword>
<dbReference type="Pfam" id="PF02580">
    <property type="entry name" value="Tyr_Deacylase"/>
    <property type="match status" value="1"/>
</dbReference>
<comment type="subunit">
    <text evidence="2">Homodimer.</text>
</comment>
<comment type="domain">
    <text evidence="2">A Gly-cisPro motif from one monomer fits into the active site of the other monomer to allow specific chiral rejection of L-amino acids.</text>
</comment>
<protein>
    <recommendedName>
        <fullName evidence="2">D-aminoacyl-tRNA deacylase</fullName>
        <shortName evidence="2">DTD</shortName>
        <ecNumber evidence="2">3.1.1.96</ecNumber>
    </recommendedName>
    <alternativeName>
        <fullName evidence="2">Gly-tRNA(Ala) deacylase</fullName>
        <ecNumber evidence="2">3.1.1.-</ecNumber>
    </alternativeName>
</protein>
<reference evidence="3 4" key="1">
    <citation type="journal article" date="2014" name="Int. J. Syst. Evol. Microbiol.">
        <title>Nocardia vulneris sp. nov., isolated from wounds of human patients in North America.</title>
        <authorList>
            <person name="Lasker B.A."/>
            <person name="Bell M."/>
            <person name="Klenk H.P."/>
            <person name="Sproer C."/>
            <person name="Schumann C."/>
            <person name="Schumann P."/>
            <person name="Brown J.M."/>
        </authorList>
    </citation>
    <scope>NUCLEOTIDE SEQUENCE [LARGE SCALE GENOMIC DNA]</scope>
    <source>
        <strain evidence="3 4">W9851</strain>
    </source>
</reference>
<comment type="similarity">
    <text evidence="1 2">Belongs to the DTD family.</text>
</comment>
<feature type="short sequence motif" description="Gly-cisPro motif, important for rejection of L-amino acids" evidence="2">
    <location>
        <begin position="139"/>
        <end position="140"/>
    </location>
</feature>
<dbReference type="EC" id="3.1.1.96" evidence="2"/>
<dbReference type="Proteomes" id="UP000031364">
    <property type="component" value="Unassembled WGS sequence"/>
</dbReference>
<dbReference type="SUPFAM" id="SSF69500">
    <property type="entry name" value="DTD-like"/>
    <property type="match status" value="1"/>
</dbReference>
<dbReference type="EMBL" id="JNFP01000096">
    <property type="protein sequence ID" value="KIA59693.1"/>
    <property type="molecule type" value="Genomic_DNA"/>
</dbReference>
<dbReference type="HAMAP" id="MF_00518">
    <property type="entry name" value="Deacylase_Dtd"/>
    <property type="match status" value="1"/>
</dbReference>
<comment type="function">
    <text evidence="2">An aminoacyl-tRNA editing enzyme that deacylates mischarged D-aminoacyl-tRNAs. Also deacylates mischarged glycyl-tRNA(Ala), protecting cells against glycine mischarging by AlaRS. Acts via tRNA-based rather than protein-based catalysis; rejects L-amino acids rather than detecting D-amino acids in the active site. By recycling D-aminoacyl-tRNA to D-amino acids and free tRNA molecules, this enzyme counteracts the toxicity associated with the formation of D-aminoacyl-tRNA entities in vivo and helps enforce protein L-homochirality.</text>
</comment>
<dbReference type="InterPro" id="IPR003732">
    <property type="entry name" value="Daa-tRNA_deacyls_DTD"/>
</dbReference>
<proteinExistence type="inferred from homology"/>
<comment type="subcellular location">
    <subcellularLocation>
        <location evidence="2">Cytoplasm</location>
    </subcellularLocation>
</comment>
<gene>
    <name evidence="2" type="primary">dtd</name>
    <name evidence="3" type="ORF">FG87_41375</name>
</gene>
<name>A0ABR4Z313_9NOCA</name>
<dbReference type="RefSeq" id="WP_043682586.1">
    <property type="nucleotide sequence ID" value="NZ_BDCI01000024.1"/>
</dbReference>
<comment type="catalytic activity">
    <reaction evidence="2">
        <text>a D-aminoacyl-tRNA + H2O = a tRNA + a D-alpha-amino acid + H(+)</text>
        <dbReference type="Rhea" id="RHEA:13953"/>
        <dbReference type="Rhea" id="RHEA-COMP:10123"/>
        <dbReference type="Rhea" id="RHEA-COMP:10124"/>
        <dbReference type="ChEBI" id="CHEBI:15377"/>
        <dbReference type="ChEBI" id="CHEBI:15378"/>
        <dbReference type="ChEBI" id="CHEBI:59871"/>
        <dbReference type="ChEBI" id="CHEBI:78442"/>
        <dbReference type="ChEBI" id="CHEBI:79333"/>
        <dbReference type="EC" id="3.1.1.96"/>
    </reaction>
</comment>
<sequence>MRVLLQRVRSAEVTVDDEVVGRIEPAATGAPHGLVALVGVTHGDTEAVAKALADKVWRLRILDGERSAADLSAPILVVSQFTLYADTAKGRRPSWNAAAPGAVAEPLVDTFAQTLRELGATVATGRFGAHMRIELVNDGPVTLLLEA</sequence>
<comment type="catalytic activity">
    <reaction evidence="2">
        <text>glycyl-tRNA(Ala) + H2O = tRNA(Ala) + glycine + H(+)</text>
        <dbReference type="Rhea" id="RHEA:53744"/>
        <dbReference type="Rhea" id="RHEA-COMP:9657"/>
        <dbReference type="Rhea" id="RHEA-COMP:13640"/>
        <dbReference type="ChEBI" id="CHEBI:15377"/>
        <dbReference type="ChEBI" id="CHEBI:15378"/>
        <dbReference type="ChEBI" id="CHEBI:57305"/>
        <dbReference type="ChEBI" id="CHEBI:78442"/>
        <dbReference type="ChEBI" id="CHEBI:78522"/>
    </reaction>
</comment>
<dbReference type="Gene3D" id="3.50.80.10">
    <property type="entry name" value="D-tyrosyl-tRNA(Tyr) deacylase"/>
    <property type="match status" value="1"/>
</dbReference>
<evidence type="ECO:0000256" key="1">
    <source>
        <dbReference type="ARBA" id="ARBA00009673"/>
    </source>
</evidence>
<dbReference type="PANTHER" id="PTHR10472:SF5">
    <property type="entry name" value="D-AMINOACYL-TRNA DEACYLASE 1"/>
    <property type="match status" value="1"/>
</dbReference>
<accession>A0ABR4Z313</accession>
<keyword evidence="4" id="KW-1185">Reference proteome</keyword>
<dbReference type="NCBIfam" id="TIGR00256">
    <property type="entry name" value="D-aminoacyl-tRNA deacylase"/>
    <property type="match status" value="1"/>
</dbReference>
<evidence type="ECO:0000313" key="3">
    <source>
        <dbReference type="EMBL" id="KIA59693.1"/>
    </source>
</evidence>
<keyword evidence="2" id="KW-0820">tRNA-binding</keyword>
<keyword evidence="2" id="KW-0694">RNA-binding</keyword>
<organism evidence="3 4">
    <name type="scientific">Nocardia vulneris</name>
    <dbReference type="NCBI Taxonomy" id="1141657"/>
    <lineage>
        <taxon>Bacteria</taxon>
        <taxon>Bacillati</taxon>
        <taxon>Actinomycetota</taxon>
        <taxon>Actinomycetes</taxon>
        <taxon>Mycobacteriales</taxon>
        <taxon>Nocardiaceae</taxon>
        <taxon>Nocardia</taxon>
    </lineage>
</organism>
<evidence type="ECO:0000313" key="4">
    <source>
        <dbReference type="Proteomes" id="UP000031364"/>
    </source>
</evidence>